<dbReference type="InterPro" id="IPR036962">
    <property type="entry name" value="Glyco_hydro_3_N_sf"/>
</dbReference>
<dbReference type="PRINTS" id="PR00133">
    <property type="entry name" value="GLHYDRLASE3"/>
</dbReference>
<dbReference type="RefSeq" id="WP_084118599.1">
    <property type="nucleotide sequence ID" value="NZ_LT838813.1"/>
</dbReference>
<name>A0A1W2GZT6_9BACT</name>
<dbReference type="GO" id="GO:0009254">
    <property type="term" value="P:peptidoglycan turnover"/>
    <property type="evidence" value="ECO:0007669"/>
    <property type="project" value="TreeGrafter"/>
</dbReference>
<dbReference type="Gene3D" id="3.40.710.10">
    <property type="entry name" value="DD-peptidase/beta-lactamase superfamily"/>
    <property type="match status" value="1"/>
</dbReference>
<proteinExistence type="inferred from homology"/>
<dbReference type="PANTHER" id="PTHR30480">
    <property type="entry name" value="BETA-HEXOSAMINIDASE-RELATED"/>
    <property type="match status" value="1"/>
</dbReference>
<feature type="domain" description="Glycoside hydrolase family 3 N-terminal" evidence="8">
    <location>
        <begin position="61"/>
        <end position="375"/>
    </location>
</feature>
<evidence type="ECO:0000259" key="7">
    <source>
        <dbReference type="Pfam" id="PF00144"/>
    </source>
</evidence>
<dbReference type="STRING" id="758820.SAMN00777080_0266"/>
<dbReference type="InterPro" id="IPR001466">
    <property type="entry name" value="Beta-lactam-related"/>
</dbReference>
<dbReference type="InterPro" id="IPR019800">
    <property type="entry name" value="Glyco_hydro_3_AS"/>
</dbReference>
<comment type="similarity">
    <text evidence="2">Belongs to the glycosyl hydrolase 3 family.</text>
</comment>
<evidence type="ECO:0000256" key="4">
    <source>
        <dbReference type="ARBA" id="ARBA00022801"/>
    </source>
</evidence>
<dbReference type="Pfam" id="PF00144">
    <property type="entry name" value="Beta-lactamase"/>
    <property type="match status" value="1"/>
</dbReference>
<dbReference type="SUPFAM" id="SSF51445">
    <property type="entry name" value="(Trans)glycosidases"/>
    <property type="match status" value="1"/>
</dbReference>
<dbReference type="EMBL" id="LT838813">
    <property type="protein sequence ID" value="SMD41736.1"/>
    <property type="molecule type" value="Genomic_DNA"/>
</dbReference>
<dbReference type="InterPro" id="IPR050226">
    <property type="entry name" value="NagZ_Beta-hexosaminidase"/>
</dbReference>
<feature type="domain" description="Beta-lactamase-related" evidence="7">
    <location>
        <begin position="615"/>
        <end position="968"/>
    </location>
</feature>
<protein>
    <recommendedName>
        <fullName evidence="3">beta-N-acetylhexosaminidase</fullName>
        <ecNumber evidence="3">3.2.1.52</ecNumber>
    </recommendedName>
</protein>
<dbReference type="GO" id="GO:0005975">
    <property type="term" value="P:carbohydrate metabolic process"/>
    <property type="evidence" value="ECO:0007669"/>
    <property type="project" value="InterPro"/>
</dbReference>
<keyword evidence="4" id="KW-0378">Hydrolase</keyword>
<dbReference type="Pfam" id="PF00933">
    <property type="entry name" value="Glyco_hydro_3"/>
    <property type="match status" value="1"/>
</dbReference>
<keyword evidence="10" id="KW-1185">Reference proteome</keyword>
<keyword evidence="5" id="KW-0326">Glycosidase</keyword>
<sequence>MRVKVWSILVAVFIFFQSDAVMGLEISGEKDLDMGKDPFLSLDENLQMAWVDSVFENQSFEDRLGQLFMVAAYSNKDERHKNDLARLITEHNIGGLIFFQGGPVRQANLTNYFQTISKVPLFIAMDAEWGVSMRLDSVITFPKAMTLGALPDDDLIYEMGKEIAFQFKELGMHINFAPVVDVNSNPNNPVIGYRAFGEEKRLVARKSVAYMKGLQDHGVIANAKHFPGHGDTESDSHYTLPVIRHSETRIKDIDLYPYRELIDNDLMSVMVAHLHIPSLDSERNKATSLSKYVVSDLLKRQMNFDGLVFTDALNMKGVSGFIKPGEVELAALLAGNDVLVFSQDVPKAKSLILQAIAEGKISQEEVDERIRKILRAKYWAGLGRVEKIETNNLVKRLNSPSAELLTEKLYAKAITVTANKDDFLPIRQLDLKKLASLTIGGNGQEFQKKLDKYAKFEHFQIGKGADAGSLENIQKKLKDFDTVIIGVMGISNSPSRSFGVTMTDFNFLKKLGEEKNVVLVTFGNAYASKYVPELPYNILAYENNTFTQRIVPEVIFGARDAHGILPVSLNLSIRAGAGGYLPGMGRLSYSIPESQGMDSKILARIDTVMEISIRKRAFPGGVVLVAKNGQIVFEKAYGHYDYSKSKEVTTETVYDLASITKVLATTQAVMFLASRGVIDMDKPIGRYIPELRNTNKGDLILKDILAHEAGLVAFIPHYAKTVEAGNWKSEFYRPKAEPGYSLPVSNDMFALNSLRDSLWIWTVNSDLRKPEPGRRKYSYVYSDLTMYLMQALVETMTNQPLDEFLDQNLYAPLGLHTMAFNPLKKYSKELVAPTEDDITFRKRLIQGYVHDPGAAMYGGVAGHAGLFGKANDLAVMMQMMLNGGKYADVNIFDEDTVNEFTKRQSTQSRRGWGWDKPEPEKGKGGSAGVLAPKSTFGHTGFTGTCVWADPDNDLIFVFLSNRVHPDANNNTLLKDAVRPEIHDIIYQAMRSNVQQKGFWNLME</sequence>
<dbReference type="InterPro" id="IPR012338">
    <property type="entry name" value="Beta-lactam/transpept-like"/>
</dbReference>
<organism evidence="9 10">
    <name type="scientific">Aquiflexum balticum DSM 16537</name>
    <dbReference type="NCBI Taxonomy" id="758820"/>
    <lineage>
        <taxon>Bacteria</taxon>
        <taxon>Pseudomonadati</taxon>
        <taxon>Bacteroidota</taxon>
        <taxon>Cytophagia</taxon>
        <taxon>Cytophagales</taxon>
        <taxon>Cyclobacteriaceae</taxon>
        <taxon>Aquiflexum</taxon>
    </lineage>
</organism>
<reference evidence="10" key="1">
    <citation type="submission" date="2017-04" db="EMBL/GenBank/DDBJ databases">
        <authorList>
            <person name="Varghese N."/>
            <person name="Submissions S."/>
        </authorList>
    </citation>
    <scope>NUCLEOTIDE SEQUENCE [LARGE SCALE GENOMIC DNA]</scope>
    <source>
        <strain evidence="10">DSM 16537</strain>
    </source>
</reference>
<dbReference type="AlphaFoldDB" id="A0A1W2GZT6"/>
<evidence type="ECO:0000256" key="1">
    <source>
        <dbReference type="ARBA" id="ARBA00001231"/>
    </source>
</evidence>
<evidence type="ECO:0000256" key="6">
    <source>
        <dbReference type="SAM" id="MobiDB-lite"/>
    </source>
</evidence>
<evidence type="ECO:0000256" key="5">
    <source>
        <dbReference type="ARBA" id="ARBA00023295"/>
    </source>
</evidence>
<evidence type="ECO:0000259" key="8">
    <source>
        <dbReference type="Pfam" id="PF00933"/>
    </source>
</evidence>
<dbReference type="Gene3D" id="3.20.20.300">
    <property type="entry name" value="Glycoside hydrolase, family 3, N-terminal domain"/>
    <property type="match status" value="1"/>
</dbReference>
<dbReference type="PANTHER" id="PTHR30480:SF13">
    <property type="entry name" value="BETA-HEXOSAMINIDASE"/>
    <property type="match status" value="1"/>
</dbReference>
<dbReference type="EC" id="3.2.1.52" evidence="3"/>
<feature type="region of interest" description="Disordered" evidence="6">
    <location>
        <begin position="902"/>
        <end position="926"/>
    </location>
</feature>
<comment type="catalytic activity">
    <reaction evidence="1">
        <text>Hydrolysis of terminal non-reducing N-acetyl-D-hexosamine residues in N-acetyl-beta-D-hexosaminides.</text>
        <dbReference type="EC" id="3.2.1.52"/>
    </reaction>
</comment>
<gene>
    <name evidence="9" type="ORF">SAMN00777080_0266</name>
</gene>
<dbReference type="GO" id="GO:0004563">
    <property type="term" value="F:beta-N-acetylhexosaminidase activity"/>
    <property type="evidence" value="ECO:0007669"/>
    <property type="project" value="UniProtKB-EC"/>
</dbReference>
<evidence type="ECO:0000256" key="2">
    <source>
        <dbReference type="ARBA" id="ARBA00005336"/>
    </source>
</evidence>
<evidence type="ECO:0000313" key="9">
    <source>
        <dbReference type="EMBL" id="SMD41736.1"/>
    </source>
</evidence>
<evidence type="ECO:0000256" key="3">
    <source>
        <dbReference type="ARBA" id="ARBA00012663"/>
    </source>
</evidence>
<evidence type="ECO:0000313" key="10">
    <source>
        <dbReference type="Proteomes" id="UP000192333"/>
    </source>
</evidence>
<dbReference type="OrthoDB" id="9805821at2"/>
<dbReference type="PROSITE" id="PS00775">
    <property type="entry name" value="GLYCOSYL_HYDROL_F3"/>
    <property type="match status" value="1"/>
</dbReference>
<dbReference type="SUPFAM" id="SSF56601">
    <property type="entry name" value="beta-lactamase/transpeptidase-like"/>
    <property type="match status" value="1"/>
</dbReference>
<feature type="compositionally biased region" description="Basic and acidic residues" evidence="6">
    <location>
        <begin position="912"/>
        <end position="923"/>
    </location>
</feature>
<accession>A0A1W2GZT6</accession>
<dbReference type="Proteomes" id="UP000192333">
    <property type="component" value="Chromosome I"/>
</dbReference>
<dbReference type="InterPro" id="IPR001764">
    <property type="entry name" value="Glyco_hydro_3_N"/>
</dbReference>
<dbReference type="InterPro" id="IPR017853">
    <property type="entry name" value="GH"/>
</dbReference>